<organism evidence="2 3">
    <name type="scientific">Candidatus Daviesbacteria bacterium RIFCSPHIGHO2_02_FULL_43_12</name>
    <dbReference type="NCBI Taxonomy" id="1797776"/>
    <lineage>
        <taxon>Bacteria</taxon>
        <taxon>Candidatus Daviesiibacteriota</taxon>
    </lineage>
</organism>
<sequence length="244" mass="27028">MDQQSELPPQQPKPEPPASMSAEDLIRQSGQETPKQVESFDEIKELMEEAPAALRSGNDTSTAHAGEGSQRSTKKEDRSTEYDYHVPGSEGFYADLMRDYRVPAERLRQLVEEEGVKPGDLQDILGARQILTIRESSTAEDEKQRLDSASLRVLVEGYHVVAGNITQFQRLVEAANKGINNTVDNKSYRFMPGQASTIFTATVDKFLDGQLRVGYAPLAPDVRGLKDSAKAVQQSKKINPTGQY</sequence>
<evidence type="ECO:0000313" key="3">
    <source>
        <dbReference type="Proteomes" id="UP000177328"/>
    </source>
</evidence>
<reference evidence="2 3" key="1">
    <citation type="journal article" date="2016" name="Nat. Commun.">
        <title>Thousands of microbial genomes shed light on interconnected biogeochemical processes in an aquifer system.</title>
        <authorList>
            <person name="Anantharaman K."/>
            <person name="Brown C.T."/>
            <person name="Hug L.A."/>
            <person name="Sharon I."/>
            <person name="Castelle C.J."/>
            <person name="Probst A.J."/>
            <person name="Thomas B.C."/>
            <person name="Singh A."/>
            <person name="Wilkins M.J."/>
            <person name="Karaoz U."/>
            <person name="Brodie E.L."/>
            <person name="Williams K.H."/>
            <person name="Hubbard S.S."/>
            <person name="Banfield J.F."/>
        </authorList>
    </citation>
    <scope>NUCLEOTIDE SEQUENCE [LARGE SCALE GENOMIC DNA]</scope>
</reference>
<dbReference type="Proteomes" id="UP000177328">
    <property type="component" value="Unassembled WGS sequence"/>
</dbReference>
<name>A0A1F5KK88_9BACT</name>
<dbReference type="EMBL" id="MFDD01000002">
    <property type="protein sequence ID" value="OGE41205.1"/>
    <property type="molecule type" value="Genomic_DNA"/>
</dbReference>
<evidence type="ECO:0000256" key="1">
    <source>
        <dbReference type="SAM" id="MobiDB-lite"/>
    </source>
</evidence>
<gene>
    <name evidence="2" type="ORF">A3D25_01600</name>
</gene>
<proteinExistence type="predicted"/>
<comment type="caution">
    <text evidence="2">The sequence shown here is derived from an EMBL/GenBank/DDBJ whole genome shotgun (WGS) entry which is preliminary data.</text>
</comment>
<feature type="compositionally biased region" description="Basic and acidic residues" evidence="1">
    <location>
        <begin position="73"/>
        <end position="84"/>
    </location>
</feature>
<accession>A0A1F5KK88</accession>
<feature type="region of interest" description="Disordered" evidence="1">
    <location>
        <begin position="1"/>
        <end position="86"/>
    </location>
</feature>
<protein>
    <submittedName>
        <fullName evidence="2">Uncharacterized protein</fullName>
    </submittedName>
</protein>
<dbReference type="AlphaFoldDB" id="A0A1F5KK88"/>
<evidence type="ECO:0000313" key="2">
    <source>
        <dbReference type="EMBL" id="OGE41205.1"/>
    </source>
</evidence>